<keyword evidence="3" id="KW-1185">Reference proteome</keyword>
<feature type="region of interest" description="Disordered" evidence="1">
    <location>
        <begin position="696"/>
        <end position="783"/>
    </location>
</feature>
<evidence type="ECO:0000256" key="1">
    <source>
        <dbReference type="SAM" id="MobiDB-lite"/>
    </source>
</evidence>
<protein>
    <submittedName>
        <fullName evidence="2">G13329 protein</fullName>
    </submittedName>
</protein>
<dbReference type="Proteomes" id="UP001497392">
    <property type="component" value="Unassembled WGS sequence"/>
</dbReference>
<accession>A0ABP1GF35</accession>
<evidence type="ECO:0000313" key="3">
    <source>
        <dbReference type="Proteomes" id="UP001497392"/>
    </source>
</evidence>
<proteinExistence type="predicted"/>
<comment type="caution">
    <text evidence="2">The sequence shown here is derived from an EMBL/GenBank/DDBJ whole genome shotgun (WGS) entry which is preliminary data.</text>
</comment>
<dbReference type="EMBL" id="CAXHTA020000021">
    <property type="protein sequence ID" value="CAL5229907.1"/>
    <property type="molecule type" value="Genomic_DNA"/>
</dbReference>
<sequence>MPALTLLQGLASEEDRQYIWRIFHSSFDQGIGKQCVSSNDRAVVEEAVQQLISFVPKPGLSIADGTQILLAALATSGEAGASLLVNGIVELLYKSAGQGTVLPKLPSGHPLFRSLCAHPSAPPQLLACFEALIAQPEDTPETRRQWLQWQPFISLVLLEHGKGAARLPFAMQLHATMVNGVRETFCEALGDSMAALLLSTLPALPLEIPQQRWAVREDSSGGAAHVLRADPAWQQHFGHPFRPVKSSAERQGPVASLPAQPGFAGSGLRTTISGTVQPASALRCNRLNLPASFYNESQGPYNPAAVRHPATREWLLLYTYDEIWFGISEYAKTGKYLEGRMRSHPLVVRLGDGDAPGVRNLEDVRMLELDGGFAQVQQDFGADLYKAADWRPFIWQGEVYLGHWIGFLPAQERMALAKLDMDAGLVKYVYRFSHLPEEIEAAQHPDTAQEDIQTGASLRVGAFQPKKESAAKFKREKNWGFVEEDGALMIYYALLPCTVVLEFDMGQPDGVVLRSRACYPEQAAVIEQQTGLDILNMEGHSSGNPVPWDIEAGAGAKEYFSMIHVKKGDYAHWAVRIDKASRRVTHVSSGPLIKARDYRNEGFLQTALVVSSFHVLDMEAADGVVERTVRILYGEGDRYGCWLDVLADNIVWHELSDPAALPASQLDADTHAEEVSLGEQALQKATEHLKATIVSTSSLEGRIHTEAPGQQKPAPLPMHDTSMGTLEHRLEGESEDSGAEEMPDGEGVSQVADYNAWVHGEAGESPAEAPTAGSTSRLAKPSD</sequence>
<evidence type="ECO:0000313" key="2">
    <source>
        <dbReference type="EMBL" id="CAL5229907.1"/>
    </source>
</evidence>
<organism evidence="2 3">
    <name type="scientific">Coccomyxa viridis</name>
    <dbReference type="NCBI Taxonomy" id="1274662"/>
    <lineage>
        <taxon>Eukaryota</taxon>
        <taxon>Viridiplantae</taxon>
        <taxon>Chlorophyta</taxon>
        <taxon>core chlorophytes</taxon>
        <taxon>Trebouxiophyceae</taxon>
        <taxon>Trebouxiophyceae incertae sedis</taxon>
        <taxon>Coccomyxaceae</taxon>
        <taxon>Coccomyxa</taxon>
    </lineage>
</organism>
<reference evidence="2 3" key="1">
    <citation type="submission" date="2024-06" db="EMBL/GenBank/DDBJ databases">
        <authorList>
            <person name="Kraege A."/>
            <person name="Thomma B."/>
        </authorList>
    </citation>
    <scope>NUCLEOTIDE SEQUENCE [LARGE SCALE GENOMIC DNA]</scope>
</reference>
<feature type="compositionally biased region" description="Acidic residues" evidence="1">
    <location>
        <begin position="733"/>
        <end position="744"/>
    </location>
</feature>
<name>A0ABP1GF35_9CHLO</name>
<gene>
    <name evidence="2" type="primary">g13329</name>
    <name evidence="2" type="ORF">VP750_LOCUS11813</name>
</gene>